<keyword evidence="1" id="KW-0812">Transmembrane</keyword>
<organism evidence="2 3">
    <name type="scientific">Cellulomonas hominis</name>
    <dbReference type="NCBI Taxonomy" id="156981"/>
    <lineage>
        <taxon>Bacteria</taxon>
        <taxon>Bacillati</taxon>
        <taxon>Actinomycetota</taxon>
        <taxon>Actinomycetes</taxon>
        <taxon>Micrococcales</taxon>
        <taxon>Cellulomonadaceae</taxon>
        <taxon>Cellulomonas</taxon>
    </lineage>
</organism>
<comment type="caution">
    <text evidence="2">The sequence shown here is derived from an EMBL/GenBank/DDBJ whole genome shotgun (WGS) entry which is preliminary data.</text>
</comment>
<keyword evidence="3" id="KW-1185">Reference proteome</keyword>
<gene>
    <name evidence="2" type="ORF">CHO01_19330</name>
</gene>
<sequence length="62" mass="7066">MSRSALEAVSSSLLLLAGMAATGNLHTVEDYVLVVAFGVVYWLAQRFLWRRRPRRDQRTDKS</sequence>
<proteinExistence type="predicted"/>
<dbReference type="AlphaFoldDB" id="A0A511FER3"/>
<name>A0A511FER3_9CELL</name>
<keyword evidence="1" id="KW-1133">Transmembrane helix</keyword>
<protein>
    <submittedName>
        <fullName evidence="2">Uncharacterized protein</fullName>
    </submittedName>
</protein>
<keyword evidence="1" id="KW-0472">Membrane</keyword>
<evidence type="ECO:0000313" key="3">
    <source>
        <dbReference type="Proteomes" id="UP000321723"/>
    </source>
</evidence>
<dbReference type="Proteomes" id="UP000321723">
    <property type="component" value="Unassembled WGS sequence"/>
</dbReference>
<accession>A0A511FER3</accession>
<feature type="transmembrane region" description="Helical" evidence="1">
    <location>
        <begin position="30"/>
        <end position="49"/>
    </location>
</feature>
<dbReference type="EMBL" id="BJVQ01000024">
    <property type="protein sequence ID" value="GEL46817.1"/>
    <property type="molecule type" value="Genomic_DNA"/>
</dbReference>
<reference evidence="2 3" key="1">
    <citation type="submission" date="2019-07" db="EMBL/GenBank/DDBJ databases">
        <title>Whole genome shotgun sequence of Cellulomonas hominis NBRC 16055.</title>
        <authorList>
            <person name="Hosoyama A."/>
            <person name="Uohara A."/>
            <person name="Ohji S."/>
            <person name="Ichikawa N."/>
        </authorList>
    </citation>
    <scope>NUCLEOTIDE SEQUENCE [LARGE SCALE GENOMIC DNA]</scope>
    <source>
        <strain evidence="2 3">NBRC 16055</strain>
    </source>
</reference>
<evidence type="ECO:0000313" key="2">
    <source>
        <dbReference type="EMBL" id="GEL46817.1"/>
    </source>
</evidence>
<evidence type="ECO:0000256" key="1">
    <source>
        <dbReference type="SAM" id="Phobius"/>
    </source>
</evidence>